<evidence type="ECO:0000313" key="2">
    <source>
        <dbReference type="EMBL" id="TFY51961.1"/>
    </source>
</evidence>
<dbReference type="AlphaFoldDB" id="A0A4Y9XS01"/>
<reference evidence="2 3" key="1">
    <citation type="submission" date="2019-01" db="EMBL/GenBank/DDBJ databases">
        <title>Genome sequencing of the rare red list fungi Fomitopsis rosea.</title>
        <authorList>
            <person name="Buettner E."/>
            <person name="Kellner H."/>
        </authorList>
    </citation>
    <scope>NUCLEOTIDE SEQUENCE [LARGE SCALE GENOMIC DNA]</scope>
    <source>
        <strain evidence="2 3">DSM 105464</strain>
    </source>
</reference>
<name>A0A4Y9XS01_9APHY</name>
<feature type="compositionally biased region" description="Polar residues" evidence="1">
    <location>
        <begin position="347"/>
        <end position="358"/>
    </location>
</feature>
<gene>
    <name evidence="2" type="ORF">EVJ58_g10281</name>
</gene>
<organism evidence="2 3">
    <name type="scientific">Rhodofomes roseus</name>
    <dbReference type="NCBI Taxonomy" id="34475"/>
    <lineage>
        <taxon>Eukaryota</taxon>
        <taxon>Fungi</taxon>
        <taxon>Dikarya</taxon>
        <taxon>Basidiomycota</taxon>
        <taxon>Agaricomycotina</taxon>
        <taxon>Agaricomycetes</taxon>
        <taxon>Polyporales</taxon>
        <taxon>Rhodofomes</taxon>
    </lineage>
</organism>
<sequence length="394" mass="44411">MFTNVGWHAHINTTGHVYGAQAHEGPTNRPRQTWVQATVTPAPPGDWRPVQGTSFYFKQDGQCPTQHSGWLSSLRPAVLASFVGHGARDNDPESWDRMERLRKLLTEVFGVPAPELYLPNTADGNRPRLNCDPVYLLVQGITMPQQVAILKKKYHVTKELQVHFSDLSLAPSTWIGSFEKKDAFGSMTMEQTLPFFIATFRRDFLYAFTKDTIERDKKLNHLSKWGTTPTDIAVEIVIQSITVREVPRRSTGGGNDPIIQLYCESPTFHPHDWIVWRDMVREQPFSTEHGARASLIRTEVKCKMCHSVDHPIGLCDLPAVPGWNGPTIEEVVNWSQSDSYQEDRGKPTSSADGLSSEGTLDLPGLSLAKHERVKRDCMFPADAQERFPPRPRSL</sequence>
<evidence type="ECO:0000256" key="1">
    <source>
        <dbReference type="SAM" id="MobiDB-lite"/>
    </source>
</evidence>
<protein>
    <submittedName>
        <fullName evidence="2">Uncharacterized protein</fullName>
    </submittedName>
</protein>
<feature type="region of interest" description="Disordered" evidence="1">
    <location>
        <begin position="335"/>
        <end position="362"/>
    </location>
</feature>
<dbReference type="Proteomes" id="UP000298390">
    <property type="component" value="Unassembled WGS sequence"/>
</dbReference>
<accession>A0A4Y9XS01</accession>
<dbReference type="STRING" id="34475.A0A4Y9XS01"/>
<dbReference type="EMBL" id="SEKV01001069">
    <property type="protein sequence ID" value="TFY51961.1"/>
    <property type="molecule type" value="Genomic_DNA"/>
</dbReference>
<comment type="caution">
    <text evidence="2">The sequence shown here is derived from an EMBL/GenBank/DDBJ whole genome shotgun (WGS) entry which is preliminary data.</text>
</comment>
<evidence type="ECO:0000313" key="3">
    <source>
        <dbReference type="Proteomes" id="UP000298390"/>
    </source>
</evidence>
<proteinExistence type="predicted"/>